<reference evidence="1" key="1">
    <citation type="submission" date="2018-11" db="EMBL/GenBank/DDBJ databases">
        <authorList>
            <consortium name="Pathogen Informatics"/>
        </authorList>
    </citation>
    <scope>NUCLEOTIDE SEQUENCE</scope>
</reference>
<name>A0A3S5CQB1_9PLAT</name>
<gene>
    <name evidence="1" type="ORF">PXEA_LOCUS32950</name>
</gene>
<accession>A0A3S5CQB1</accession>
<evidence type="ECO:0000313" key="1">
    <source>
        <dbReference type="EMBL" id="VEL39510.1"/>
    </source>
</evidence>
<keyword evidence="2" id="KW-1185">Reference proteome</keyword>
<proteinExistence type="predicted"/>
<comment type="caution">
    <text evidence="1">The sequence shown here is derived from an EMBL/GenBank/DDBJ whole genome shotgun (WGS) entry which is preliminary data.</text>
</comment>
<dbReference type="AlphaFoldDB" id="A0A3S5CQB1"/>
<dbReference type="Proteomes" id="UP000784294">
    <property type="component" value="Unassembled WGS sequence"/>
</dbReference>
<protein>
    <submittedName>
        <fullName evidence="1">Uncharacterized protein</fullName>
    </submittedName>
</protein>
<evidence type="ECO:0000313" key="2">
    <source>
        <dbReference type="Proteomes" id="UP000784294"/>
    </source>
</evidence>
<sequence length="165" mass="18392">MLRLGLSSRRDSKPIPSPCFHTLHLVWKGGWIFGFTSEYASTPILAASRDFHFSTATSSRAIPSNKAQLKNIDFGKQPMLTSPVCQLFKEPDICLIISDDDSNEEEKIKINKGNKNKCSSFYLPEEALGSCKQKNAFRKVLEYCLSPELAESNITTGDKNNQDVG</sequence>
<dbReference type="EMBL" id="CAAALY010261474">
    <property type="protein sequence ID" value="VEL39510.1"/>
    <property type="molecule type" value="Genomic_DNA"/>
</dbReference>
<organism evidence="1 2">
    <name type="scientific">Protopolystoma xenopodis</name>
    <dbReference type="NCBI Taxonomy" id="117903"/>
    <lineage>
        <taxon>Eukaryota</taxon>
        <taxon>Metazoa</taxon>
        <taxon>Spiralia</taxon>
        <taxon>Lophotrochozoa</taxon>
        <taxon>Platyhelminthes</taxon>
        <taxon>Monogenea</taxon>
        <taxon>Polyopisthocotylea</taxon>
        <taxon>Polystomatidea</taxon>
        <taxon>Polystomatidae</taxon>
        <taxon>Protopolystoma</taxon>
    </lineage>
</organism>